<evidence type="ECO:0000313" key="8">
    <source>
        <dbReference type="Proteomes" id="UP000827092"/>
    </source>
</evidence>
<feature type="compositionally biased region" description="Low complexity" evidence="5">
    <location>
        <begin position="562"/>
        <end position="577"/>
    </location>
</feature>
<keyword evidence="2 6" id="KW-0812">Transmembrane</keyword>
<feature type="transmembrane region" description="Helical" evidence="6">
    <location>
        <begin position="159"/>
        <end position="177"/>
    </location>
</feature>
<proteinExistence type="predicted"/>
<evidence type="ECO:0000256" key="6">
    <source>
        <dbReference type="SAM" id="Phobius"/>
    </source>
</evidence>
<evidence type="ECO:0000256" key="2">
    <source>
        <dbReference type="ARBA" id="ARBA00022692"/>
    </source>
</evidence>
<feature type="transmembrane region" description="Helical" evidence="6">
    <location>
        <begin position="429"/>
        <end position="451"/>
    </location>
</feature>
<dbReference type="Gene3D" id="1.20.1250.20">
    <property type="entry name" value="MFS general substrate transporter like domains"/>
    <property type="match status" value="1"/>
</dbReference>
<feature type="transmembrane region" description="Helical" evidence="6">
    <location>
        <begin position="183"/>
        <end position="206"/>
    </location>
</feature>
<feature type="transmembrane region" description="Helical" evidence="6">
    <location>
        <begin position="245"/>
        <end position="264"/>
    </location>
</feature>
<keyword evidence="8" id="KW-1185">Reference proteome</keyword>
<dbReference type="GO" id="GO:0022857">
    <property type="term" value="F:transmembrane transporter activity"/>
    <property type="evidence" value="ECO:0007669"/>
    <property type="project" value="InterPro"/>
</dbReference>
<feature type="transmembrane region" description="Helical" evidence="6">
    <location>
        <begin position="463"/>
        <end position="482"/>
    </location>
</feature>
<dbReference type="AlphaFoldDB" id="A0AAV6VGK1"/>
<dbReference type="SUPFAM" id="SSF103473">
    <property type="entry name" value="MFS general substrate transporter"/>
    <property type="match status" value="1"/>
</dbReference>
<feature type="transmembrane region" description="Helical" evidence="6">
    <location>
        <begin position="368"/>
        <end position="391"/>
    </location>
</feature>
<dbReference type="PANTHER" id="PTHR24064">
    <property type="entry name" value="SOLUTE CARRIER FAMILY 22 MEMBER"/>
    <property type="match status" value="1"/>
</dbReference>
<feature type="transmembrane region" description="Helical" evidence="6">
    <location>
        <begin position="218"/>
        <end position="239"/>
    </location>
</feature>
<evidence type="ECO:0000256" key="1">
    <source>
        <dbReference type="ARBA" id="ARBA00004141"/>
    </source>
</evidence>
<dbReference type="InterPro" id="IPR036259">
    <property type="entry name" value="MFS_trans_sf"/>
</dbReference>
<evidence type="ECO:0000313" key="7">
    <source>
        <dbReference type="EMBL" id="KAG8195799.1"/>
    </source>
</evidence>
<protein>
    <submittedName>
        <fullName evidence="7">Uncharacterized protein</fullName>
    </submittedName>
</protein>
<name>A0AAV6VGK1_9ARAC</name>
<dbReference type="InterPro" id="IPR005828">
    <property type="entry name" value="MFS_sugar_transport-like"/>
</dbReference>
<dbReference type="Proteomes" id="UP000827092">
    <property type="component" value="Unassembled WGS sequence"/>
</dbReference>
<evidence type="ECO:0000256" key="3">
    <source>
        <dbReference type="ARBA" id="ARBA00022989"/>
    </source>
</evidence>
<evidence type="ECO:0000256" key="5">
    <source>
        <dbReference type="SAM" id="MobiDB-lite"/>
    </source>
</evidence>
<keyword evidence="3 6" id="KW-1133">Transmembrane helix</keyword>
<dbReference type="EMBL" id="JAFNEN010000078">
    <property type="protein sequence ID" value="KAG8195799.1"/>
    <property type="molecule type" value="Genomic_DNA"/>
</dbReference>
<feature type="transmembrane region" description="Helical" evidence="6">
    <location>
        <begin position="132"/>
        <end position="152"/>
    </location>
</feature>
<sequence length="710" mass="79181">MTMISTSPSHLDKVLLLVGSPGRYHLLVAFLLCGMQFPVSFSDHLLTFYTITPRHRCRAETNLTVGDFDLRPVVHVNGERLYSPCELYADPLDHSKGTKTCDDGWEFLMVKGESSVVTEWELVCERESLATLLPYLTAVAAMIGALVTGILADKYGRKYVLVLSLMFHTSFGVFLHFLPLYGIFVTVFSVQAFLIAGVQCISYLLLIENLPTKWHNGASLSIAIFQCSGQLILSILTWLIRHWRYVQLVISAPGVVVIGYFWLLPRSMAWLVVENRQHSAHGQLSRFSNDSNPTVSHSLRMQVLKACRVALSMPHGYAARHGFETIMCSARLRALAFTQYYIWFVVSLVSKCAIEDLPVFKDNPYSRLFVHGIMELSFVILIHLASGSIGLKLTQGTSLSICGICCMFSAIINHLFIQMRFRSATDKGLHHISPLFALLGKSIASASNILLWMHAMKTFPTGIRGLGLGSCFLWSRVAYLFIPNIEELSSHSQFTVLAIGGVLCFVAGLLSYWLLPDFTDRPLATIAEEVEIGRTKTINDSDIDLQDSTLAPGFVPNIPAPSSETQSGSSNSGSLNGTINKNVLRRLTTLFQRKTQKLWKSTSVSIPKLGCTKPLTTVNTVMGGDVFEPVTGFVFKWDQAEPAVKITEFEKEISSFWKPNNEPSEKKINDKHMNTLNFLYNIEQSNSDDDLQNDSLEIEIDMDEPNETTT</sequence>
<comment type="caution">
    <text evidence="7">The sequence shown here is derived from an EMBL/GenBank/DDBJ whole genome shotgun (WGS) entry which is preliminary data.</text>
</comment>
<keyword evidence="4 6" id="KW-0472">Membrane</keyword>
<comment type="subcellular location">
    <subcellularLocation>
        <location evidence="1">Membrane</location>
        <topology evidence="1">Multi-pass membrane protein</topology>
    </subcellularLocation>
</comment>
<gene>
    <name evidence="7" type="ORF">JTE90_004803</name>
</gene>
<feature type="region of interest" description="Disordered" evidence="5">
    <location>
        <begin position="686"/>
        <end position="710"/>
    </location>
</feature>
<dbReference type="Pfam" id="PF00083">
    <property type="entry name" value="Sugar_tr"/>
    <property type="match status" value="1"/>
</dbReference>
<feature type="region of interest" description="Disordered" evidence="5">
    <location>
        <begin position="556"/>
        <end position="577"/>
    </location>
</feature>
<evidence type="ECO:0000256" key="4">
    <source>
        <dbReference type="ARBA" id="ARBA00023136"/>
    </source>
</evidence>
<feature type="transmembrane region" description="Helical" evidence="6">
    <location>
        <begin position="494"/>
        <end position="515"/>
    </location>
</feature>
<organism evidence="7 8">
    <name type="scientific">Oedothorax gibbosus</name>
    <dbReference type="NCBI Taxonomy" id="931172"/>
    <lineage>
        <taxon>Eukaryota</taxon>
        <taxon>Metazoa</taxon>
        <taxon>Ecdysozoa</taxon>
        <taxon>Arthropoda</taxon>
        <taxon>Chelicerata</taxon>
        <taxon>Arachnida</taxon>
        <taxon>Araneae</taxon>
        <taxon>Araneomorphae</taxon>
        <taxon>Entelegynae</taxon>
        <taxon>Araneoidea</taxon>
        <taxon>Linyphiidae</taxon>
        <taxon>Erigoninae</taxon>
        <taxon>Oedothorax</taxon>
    </lineage>
</organism>
<feature type="transmembrane region" description="Helical" evidence="6">
    <location>
        <begin position="397"/>
        <end position="417"/>
    </location>
</feature>
<dbReference type="GO" id="GO:0016020">
    <property type="term" value="C:membrane"/>
    <property type="evidence" value="ECO:0007669"/>
    <property type="project" value="UniProtKB-SubCell"/>
</dbReference>
<accession>A0AAV6VGK1</accession>
<reference evidence="7 8" key="1">
    <citation type="journal article" date="2022" name="Nat. Ecol. Evol.">
        <title>A masculinizing supergene underlies an exaggerated male reproductive morph in a spider.</title>
        <authorList>
            <person name="Hendrickx F."/>
            <person name="De Corte Z."/>
            <person name="Sonet G."/>
            <person name="Van Belleghem S.M."/>
            <person name="Kostlbacher S."/>
            <person name="Vangestel C."/>
        </authorList>
    </citation>
    <scope>NUCLEOTIDE SEQUENCE [LARGE SCALE GENOMIC DNA]</scope>
    <source>
        <strain evidence="7">W744_W776</strain>
    </source>
</reference>